<feature type="transmembrane region" description="Helical" evidence="1">
    <location>
        <begin position="14"/>
        <end position="36"/>
    </location>
</feature>
<evidence type="ECO:0000256" key="1">
    <source>
        <dbReference type="SAM" id="Phobius"/>
    </source>
</evidence>
<keyword evidence="3" id="KW-1185">Reference proteome</keyword>
<reference evidence="2 3" key="1">
    <citation type="submission" date="2015-01" db="EMBL/GenBank/DDBJ databases">
        <title>Evolution of Trichinella species and genotypes.</title>
        <authorList>
            <person name="Korhonen P.K."/>
            <person name="Edoardo P."/>
            <person name="Giuseppe L.R."/>
            <person name="Gasser R.B."/>
        </authorList>
    </citation>
    <scope>NUCLEOTIDE SEQUENCE [LARGE SCALE GENOMIC DNA]</scope>
    <source>
        <strain evidence="2">ISS417</strain>
    </source>
</reference>
<accession>A0A0V0U9D1</accession>
<keyword evidence="1" id="KW-0472">Membrane</keyword>
<dbReference type="Proteomes" id="UP000055048">
    <property type="component" value="Unassembled WGS sequence"/>
</dbReference>
<organism evidence="2 3">
    <name type="scientific">Trichinella murrelli</name>
    <dbReference type="NCBI Taxonomy" id="144512"/>
    <lineage>
        <taxon>Eukaryota</taxon>
        <taxon>Metazoa</taxon>
        <taxon>Ecdysozoa</taxon>
        <taxon>Nematoda</taxon>
        <taxon>Enoplea</taxon>
        <taxon>Dorylaimia</taxon>
        <taxon>Trichinellida</taxon>
        <taxon>Trichinellidae</taxon>
        <taxon>Trichinella</taxon>
    </lineage>
</organism>
<dbReference type="EMBL" id="JYDJ01000037">
    <property type="protein sequence ID" value="KRX47825.1"/>
    <property type="molecule type" value="Genomic_DNA"/>
</dbReference>
<proteinExistence type="predicted"/>
<evidence type="ECO:0000313" key="2">
    <source>
        <dbReference type="EMBL" id="KRX47825.1"/>
    </source>
</evidence>
<keyword evidence="1" id="KW-1133">Transmembrane helix</keyword>
<dbReference type="AlphaFoldDB" id="A0A0V0U9D1"/>
<protein>
    <submittedName>
        <fullName evidence="2">Uncharacterized protein</fullName>
    </submittedName>
</protein>
<evidence type="ECO:0000313" key="3">
    <source>
        <dbReference type="Proteomes" id="UP000055048"/>
    </source>
</evidence>
<sequence>MDKMSLSNESSEEIYIPSRCIVMPLFSASNFIFLFIKNHLNKEISNVKSDLWTSRRYENSLTWLFSRKSAKKCIREFDLKLPSSF</sequence>
<name>A0A0V0U9D1_9BILA</name>
<keyword evidence="1" id="KW-0812">Transmembrane</keyword>
<comment type="caution">
    <text evidence="2">The sequence shown here is derived from an EMBL/GenBank/DDBJ whole genome shotgun (WGS) entry which is preliminary data.</text>
</comment>
<gene>
    <name evidence="2" type="ORF">T05_5733</name>
</gene>